<dbReference type="InterPro" id="IPR025491">
    <property type="entry name" value="DUF4382"/>
</dbReference>
<reference evidence="10 11" key="2">
    <citation type="journal article" date="2015" name="Genome Announc.">
        <title>Complete Genome Sequences of Evolved Arsenate-Resistant Metallosphaera sedula Strains.</title>
        <authorList>
            <person name="Ai C."/>
            <person name="McCarthy S."/>
            <person name="Schackwitz W."/>
            <person name="Martin J."/>
            <person name="Lipzen A."/>
            <person name="Blum P."/>
        </authorList>
    </citation>
    <scope>NUCLEOTIDE SEQUENCE [LARGE SCALE GENOMIC DNA]</scope>
    <source>
        <strain evidence="5 11">ARS120-1</strain>
        <strain evidence="6 10">ARS120-2</strain>
        <strain evidence="3 13">ARS50-1</strain>
        <strain evidence="4 12">ARS50-2</strain>
    </source>
</reference>
<dbReference type="EMBL" id="CP012174">
    <property type="protein sequence ID" value="AKV78088.1"/>
    <property type="molecule type" value="Genomic_DNA"/>
</dbReference>
<dbReference type="EMBL" id="CP012172">
    <property type="protein sequence ID" value="AKV73598.1"/>
    <property type="molecule type" value="Genomic_DNA"/>
</dbReference>
<dbReference type="EMBL" id="CP012176">
    <property type="protein sequence ID" value="AKV82579.1"/>
    <property type="molecule type" value="Genomic_DNA"/>
</dbReference>
<dbReference type="PATRIC" id="fig|43687.5.peg.466"/>
<dbReference type="Proteomes" id="UP000068832">
    <property type="component" value="Chromosome"/>
</dbReference>
<evidence type="ECO:0000313" key="3">
    <source>
        <dbReference type="EMBL" id="AKV73598.1"/>
    </source>
</evidence>
<evidence type="ECO:0000313" key="11">
    <source>
        <dbReference type="Proteomes" id="UP000062398"/>
    </source>
</evidence>
<evidence type="ECO:0000313" key="7">
    <source>
        <dbReference type="EMBL" id="AKV82579.1"/>
    </source>
</evidence>
<dbReference type="OMA" id="TWVTCSL"/>
<sequence length="158" mass="16927" precursor="true">MKLWLVGVAVVVLIVVGYFGYQFLTTGPVTVYAEDAPSVSVTLTITSIMLHEVNGSWITVSNKTIVYQLGSNLTQLVSGRIPAGKYNEIFLYIKNASTSVLGVSVTIPSNVLKIHFIADKDLIVSPTQNAEVIISFPHMSISSGSLIISPSITAEAIN</sequence>
<evidence type="ECO:0000313" key="13">
    <source>
        <dbReference type="Proteomes" id="UP000068832"/>
    </source>
</evidence>
<feature type="domain" description="DUF4382" evidence="1">
    <location>
        <begin position="26"/>
        <end position="143"/>
    </location>
</feature>
<dbReference type="Proteomes" id="UP000062398">
    <property type="component" value="Chromosome"/>
</dbReference>
<evidence type="ECO:0000313" key="10">
    <source>
        <dbReference type="Proteomes" id="UP000061362"/>
    </source>
</evidence>
<dbReference type="GeneID" id="97614500"/>
<dbReference type="Proteomes" id="UP000029084">
    <property type="component" value="Chromosome"/>
</dbReference>
<dbReference type="EMBL" id="CP008822">
    <property type="protein sequence ID" value="AIM26618.1"/>
    <property type="molecule type" value="Genomic_DNA"/>
</dbReference>
<dbReference type="Proteomes" id="UP000056255">
    <property type="component" value="Chromosome"/>
</dbReference>
<evidence type="ECO:0000313" key="9">
    <source>
        <dbReference type="Proteomes" id="UP000056255"/>
    </source>
</evidence>
<evidence type="ECO:0000313" key="8">
    <source>
        <dbReference type="Proteomes" id="UP000029084"/>
    </source>
</evidence>
<dbReference type="Proteomes" id="UP000062475">
    <property type="component" value="Chromosome"/>
</dbReference>
<evidence type="ECO:0000259" key="1">
    <source>
        <dbReference type="Pfam" id="PF14321"/>
    </source>
</evidence>
<organism evidence="2 8">
    <name type="scientific">Metallosphaera sedula</name>
    <dbReference type="NCBI Taxonomy" id="43687"/>
    <lineage>
        <taxon>Archaea</taxon>
        <taxon>Thermoproteota</taxon>
        <taxon>Thermoprotei</taxon>
        <taxon>Sulfolobales</taxon>
        <taxon>Sulfolobaceae</taxon>
        <taxon>Metallosphaera</taxon>
    </lineage>
</organism>
<accession>A0A088E3U6</accession>
<reference evidence="2 8" key="1">
    <citation type="journal article" date="2014" name="J. Bacteriol.">
        <title>Role of an Archaeal PitA Transporter in the Copper and Arsenic Resistance of Metallosphaera sedula, an Extreme Thermoacidophile.</title>
        <authorList>
            <person name="McCarthy S."/>
            <person name="Ai C."/>
            <person name="Wheaton G."/>
            <person name="Tevatia R."/>
            <person name="Eckrich V."/>
            <person name="Kelly R."/>
            <person name="Blum P."/>
        </authorList>
    </citation>
    <scope>NUCLEOTIDE SEQUENCE [LARGE SCALE GENOMIC DNA]</scope>
    <source>
        <strain evidence="2 8">CuR1</strain>
    </source>
</reference>
<gene>
    <name evidence="2" type="ORF">HA72_0454</name>
    <name evidence="3" type="ORF">MsedA_0467</name>
    <name evidence="4" type="ORF">MsedB_0467</name>
    <name evidence="5" type="ORF">MsedC_0466</name>
    <name evidence="6" type="ORF">MsedD_0467</name>
    <name evidence="7" type="ORF">MsedE_0467</name>
</gene>
<dbReference type="Pfam" id="PF14321">
    <property type="entry name" value="DUF4382"/>
    <property type="match status" value="1"/>
</dbReference>
<dbReference type="RefSeq" id="WP_012020419.1">
    <property type="nucleotide sequence ID" value="NZ_AP019770.1"/>
</dbReference>
<dbReference type="EMBL" id="CP012173">
    <property type="protein sequence ID" value="AKV75839.1"/>
    <property type="molecule type" value="Genomic_DNA"/>
</dbReference>
<proteinExistence type="predicted"/>
<evidence type="ECO:0000313" key="2">
    <source>
        <dbReference type="EMBL" id="AIM26618.1"/>
    </source>
</evidence>
<evidence type="ECO:0000313" key="5">
    <source>
        <dbReference type="EMBL" id="AKV78088.1"/>
    </source>
</evidence>
<evidence type="ECO:0000313" key="4">
    <source>
        <dbReference type="EMBL" id="AKV75839.1"/>
    </source>
</evidence>
<dbReference type="Proteomes" id="UP000061362">
    <property type="component" value="Chromosome"/>
</dbReference>
<dbReference type="OrthoDB" id="36949at2157"/>
<evidence type="ECO:0000313" key="6">
    <source>
        <dbReference type="EMBL" id="AKV80333.1"/>
    </source>
</evidence>
<name>A0A088E3U6_9CREN</name>
<evidence type="ECO:0000313" key="12">
    <source>
        <dbReference type="Proteomes" id="UP000062475"/>
    </source>
</evidence>
<protein>
    <recommendedName>
        <fullName evidence="1">DUF4382 domain-containing protein</fullName>
    </recommendedName>
</protein>
<reference evidence="7 9" key="3">
    <citation type="submission" date="2015-07" db="EMBL/GenBank/DDBJ databases">
        <title>Physiological, transcriptional responses and genome re-sequencing of acid resistant extremely thermoacidophilic Metallosphaera sedula SARC-M1.</title>
        <authorList>
            <person name="Ai C."/>
            <person name="McCarthy S."/>
            <person name="Eckrich V."/>
            <person name="Rudrappa D."/>
            <person name="Qiu G."/>
            <person name="Blum P."/>
        </authorList>
    </citation>
    <scope>NUCLEOTIDE SEQUENCE [LARGE SCALE GENOMIC DNA]</scope>
    <source>
        <strain evidence="7 9">SARC-M1</strain>
    </source>
</reference>
<dbReference type="EMBL" id="CP012175">
    <property type="protein sequence ID" value="AKV80333.1"/>
    <property type="molecule type" value="Genomic_DNA"/>
</dbReference>
<dbReference type="AlphaFoldDB" id="A0A088E3U6"/>